<comment type="caution">
    <text evidence="8">The sequence shown here is derived from an EMBL/GenBank/DDBJ whole genome shotgun (WGS) entry which is preliminary data.</text>
</comment>
<dbReference type="OrthoDB" id="347657at2759"/>
<dbReference type="InterPro" id="IPR011009">
    <property type="entry name" value="Kinase-like_dom_sf"/>
</dbReference>
<feature type="region of interest" description="Disordered" evidence="6">
    <location>
        <begin position="561"/>
        <end position="642"/>
    </location>
</feature>
<feature type="region of interest" description="Disordered" evidence="6">
    <location>
        <begin position="1"/>
        <end position="51"/>
    </location>
</feature>
<evidence type="ECO:0000313" key="9">
    <source>
        <dbReference type="Proteomes" id="UP000310158"/>
    </source>
</evidence>
<keyword evidence="4" id="KW-0418">Kinase</keyword>
<keyword evidence="2" id="KW-0808">Transferase</keyword>
<feature type="compositionally biased region" description="Low complexity" evidence="6">
    <location>
        <begin position="582"/>
        <end position="611"/>
    </location>
</feature>
<evidence type="ECO:0000259" key="7">
    <source>
        <dbReference type="PROSITE" id="PS50011"/>
    </source>
</evidence>
<keyword evidence="9" id="KW-1185">Reference proteome</keyword>
<reference evidence="8 9" key="1">
    <citation type="submission" date="2019-02" db="EMBL/GenBank/DDBJ databases">
        <title>Genome sequencing of the rare red list fungi Bondarzewia mesenterica.</title>
        <authorList>
            <person name="Buettner E."/>
            <person name="Kellner H."/>
        </authorList>
    </citation>
    <scope>NUCLEOTIDE SEQUENCE [LARGE SCALE GENOMIC DNA]</scope>
    <source>
        <strain evidence="8 9">DSM 108281</strain>
    </source>
</reference>
<evidence type="ECO:0000256" key="3">
    <source>
        <dbReference type="ARBA" id="ARBA00022741"/>
    </source>
</evidence>
<dbReference type="Gene3D" id="1.10.510.10">
    <property type="entry name" value="Transferase(Phosphotransferase) domain 1"/>
    <property type="match status" value="1"/>
</dbReference>
<dbReference type="Proteomes" id="UP000310158">
    <property type="component" value="Unassembled WGS sequence"/>
</dbReference>
<evidence type="ECO:0000256" key="1">
    <source>
        <dbReference type="ARBA" id="ARBA00022527"/>
    </source>
</evidence>
<dbReference type="Pfam" id="PF00069">
    <property type="entry name" value="Pkinase"/>
    <property type="match status" value="1"/>
</dbReference>
<feature type="domain" description="Protein kinase" evidence="7">
    <location>
        <begin position="206"/>
        <end position="505"/>
    </location>
</feature>
<dbReference type="PROSITE" id="PS50011">
    <property type="entry name" value="PROTEIN_KINASE_DOM"/>
    <property type="match status" value="1"/>
</dbReference>
<feature type="compositionally biased region" description="Pro residues" evidence="6">
    <location>
        <begin position="23"/>
        <end position="32"/>
    </location>
</feature>
<evidence type="ECO:0000313" key="8">
    <source>
        <dbReference type="EMBL" id="THH14485.1"/>
    </source>
</evidence>
<evidence type="ECO:0000256" key="6">
    <source>
        <dbReference type="SAM" id="MobiDB-lite"/>
    </source>
</evidence>
<gene>
    <name evidence="8" type="ORF">EW146_g5859</name>
</gene>
<keyword evidence="1" id="KW-0723">Serine/threonine-protein kinase</keyword>
<evidence type="ECO:0000256" key="2">
    <source>
        <dbReference type="ARBA" id="ARBA00022679"/>
    </source>
</evidence>
<proteinExistence type="predicted"/>
<sequence length="773" mass="83125">MPPSTAAARTEGARVHELLLSPPESPRCPPSPSARLYRRRRPTQTPLPININPNIFDPVSFSESFPAFVDAGVRPLQLHGDDDDPGGMGSGAQGLASPPMTVCSSPDRHLRRGSRSRPAQDASFYVDQVSDIRDVDSEWDDDDVDEVMVITPKAGLHLTVAVPVSPVPSASTSTSRSRATATTRIRTSAPPSPLLHLTIPRTDAHARPANVAHPGTRTHLDAEEDDPRPVETKVTTRTGPYPANAAAADIRRFLASLPVAQRAYLILAPPETHVTDDFTEDPDLYSEPSLVAWDPDLSLSTFLKIRGALDTRTARAWARDIASGLASLHAHRIAHLALCPANIRIGAHGHVLIGGFDRAVFVFSSDATTPSIVTPAVTDTADRTTTSVFPAPVAPEDLEWEEAPELLLGWAPGLQADWWSYGVVLGYMVSGQHPLTSPSDPRPIPESIMRARILYGPVPEDAVFKKGAEGEGRVDARARDMIVKCLERNPGQRLEYEGIKSHPWFSDACVTPPFSLSSPVALRYALSMSSSRMPDADALHAIHSTAAADWTLGLELRPSASAVCPSTPRSSASLTRGGSTTPSLCSSCGTSRSTTRPGVVARPVSVAVSPVAHDRDDRDDDRAADLGNAGTGGVRAGSDGTSAVRAHCREGTRMGRAKARFGRALSTLSLSRVLGRATVPVRPVSYPDLMVNGDSEAEEGGEVDEFGVWVVDREERRRRAMEYAYEYHFGVGFCDGTGTVGQEEREEEEEDEEMSLGRALALPIPVLLRKQGS</sequence>
<feature type="region of interest" description="Disordered" evidence="6">
    <location>
        <begin position="211"/>
        <end position="240"/>
    </location>
</feature>
<name>A0A4S4LQV4_9AGAM</name>
<protein>
    <recommendedName>
        <fullName evidence="7">Protein kinase domain-containing protein</fullName>
    </recommendedName>
</protein>
<dbReference type="EMBL" id="SGPL01000274">
    <property type="protein sequence ID" value="THH14485.1"/>
    <property type="molecule type" value="Genomic_DNA"/>
</dbReference>
<feature type="non-terminal residue" evidence="8">
    <location>
        <position position="773"/>
    </location>
</feature>
<evidence type="ECO:0000256" key="4">
    <source>
        <dbReference type="ARBA" id="ARBA00022777"/>
    </source>
</evidence>
<dbReference type="AlphaFoldDB" id="A0A4S4LQV4"/>
<keyword evidence="3" id="KW-0547">Nucleotide-binding</keyword>
<feature type="region of interest" description="Disordered" evidence="6">
    <location>
        <begin position="77"/>
        <end position="123"/>
    </location>
</feature>
<dbReference type="SUPFAM" id="SSF56112">
    <property type="entry name" value="Protein kinase-like (PK-like)"/>
    <property type="match status" value="1"/>
</dbReference>
<accession>A0A4S4LQV4</accession>
<organism evidence="8 9">
    <name type="scientific">Bondarzewia mesenterica</name>
    <dbReference type="NCBI Taxonomy" id="1095465"/>
    <lineage>
        <taxon>Eukaryota</taxon>
        <taxon>Fungi</taxon>
        <taxon>Dikarya</taxon>
        <taxon>Basidiomycota</taxon>
        <taxon>Agaricomycotina</taxon>
        <taxon>Agaricomycetes</taxon>
        <taxon>Russulales</taxon>
        <taxon>Bondarzewiaceae</taxon>
        <taxon>Bondarzewia</taxon>
    </lineage>
</organism>
<dbReference type="InterPro" id="IPR000719">
    <property type="entry name" value="Prot_kinase_dom"/>
</dbReference>
<feature type="compositionally biased region" description="Polar residues" evidence="6">
    <location>
        <begin position="567"/>
        <end position="581"/>
    </location>
</feature>
<keyword evidence="5" id="KW-0067">ATP-binding</keyword>
<dbReference type="GO" id="GO:0004674">
    <property type="term" value="F:protein serine/threonine kinase activity"/>
    <property type="evidence" value="ECO:0007669"/>
    <property type="project" value="UniProtKB-KW"/>
</dbReference>
<dbReference type="PANTHER" id="PTHR24351">
    <property type="entry name" value="RIBOSOMAL PROTEIN S6 KINASE"/>
    <property type="match status" value="1"/>
</dbReference>
<evidence type="ECO:0000256" key="5">
    <source>
        <dbReference type="ARBA" id="ARBA00022840"/>
    </source>
</evidence>
<feature type="region of interest" description="Disordered" evidence="6">
    <location>
        <begin position="166"/>
        <end position="195"/>
    </location>
</feature>
<feature type="compositionally biased region" description="Low complexity" evidence="6">
    <location>
        <begin position="166"/>
        <end position="189"/>
    </location>
</feature>
<feature type="compositionally biased region" description="Basic and acidic residues" evidence="6">
    <location>
        <begin position="612"/>
        <end position="624"/>
    </location>
</feature>
<dbReference type="SMART" id="SM00220">
    <property type="entry name" value="S_TKc"/>
    <property type="match status" value="1"/>
</dbReference>
<dbReference type="GO" id="GO:0005524">
    <property type="term" value="F:ATP binding"/>
    <property type="evidence" value="ECO:0007669"/>
    <property type="project" value="UniProtKB-KW"/>
</dbReference>